<proteinExistence type="predicted"/>
<name>A0A1E1EY11_9SPHN</name>
<accession>A0A1E1EY11</accession>
<organism evidence="2 3">
    <name type="scientific">Sphingobium cloacae</name>
    <dbReference type="NCBI Taxonomy" id="120107"/>
    <lineage>
        <taxon>Bacteria</taxon>
        <taxon>Pseudomonadati</taxon>
        <taxon>Pseudomonadota</taxon>
        <taxon>Alphaproteobacteria</taxon>
        <taxon>Sphingomonadales</taxon>
        <taxon>Sphingomonadaceae</taxon>
        <taxon>Sphingobium</taxon>
    </lineage>
</organism>
<gene>
    <name evidence="2" type="ORF">SCLO_1001040</name>
</gene>
<protein>
    <submittedName>
        <fullName evidence="2">Uncharacterized protein</fullName>
    </submittedName>
</protein>
<feature type="region of interest" description="Disordered" evidence="1">
    <location>
        <begin position="136"/>
        <end position="172"/>
    </location>
</feature>
<dbReference type="AlphaFoldDB" id="A0A1E1EY11"/>
<evidence type="ECO:0000313" key="2">
    <source>
        <dbReference type="EMBL" id="BAV63144.1"/>
    </source>
</evidence>
<evidence type="ECO:0000256" key="1">
    <source>
        <dbReference type="SAM" id="MobiDB-lite"/>
    </source>
</evidence>
<reference evidence="2 3" key="1">
    <citation type="submission" date="2016-10" db="EMBL/GenBank/DDBJ databases">
        <title>Complete Genome Sequence of the Nonylphenol-Degrading Bacterium Sphingobium cloacae JCM 10874T.</title>
        <authorList>
            <person name="Ootsuka M."/>
            <person name="Nishizawa T."/>
            <person name="Ohta H."/>
        </authorList>
    </citation>
    <scope>NUCLEOTIDE SEQUENCE [LARGE SCALE GENOMIC DNA]</scope>
    <source>
        <strain evidence="2 3">JCM 10874</strain>
    </source>
</reference>
<keyword evidence="3" id="KW-1185">Reference proteome</keyword>
<dbReference type="KEGG" id="sclo:SCLO_1001040"/>
<evidence type="ECO:0000313" key="3">
    <source>
        <dbReference type="Proteomes" id="UP000218272"/>
    </source>
</evidence>
<dbReference type="RefSeq" id="WP_174521978.1">
    <property type="nucleotide sequence ID" value="NZ_AP017655.1"/>
</dbReference>
<dbReference type="Proteomes" id="UP000218272">
    <property type="component" value="Chromosome SCLO_1"/>
</dbReference>
<dbReference type="EMBL" id="AP017655">
    <property type="protein sequence ID" value="BAV63144.1"/>
    <property type="molecule type" value="Genomic_DNA"/>
</dbReference>
<sequence length="172" mass="18392">MTTGSNTPPDIPSPIDVPWPGDFEKVEIAPAAQNRSGVTQTDTLEFALETAACLWEGVLTLRDRPATDPDAIALALAIRETCNAVGTADLRLTVVGWTGAVEAAWSAVADGYDLCFDWDFVPGWIIDHIDWSDPAHPTIRPESLRQDPESAANGGPVATRPTSVQPPSDEES</sequence>